<dbReference type="InterPro" id="IPR037069">
    <property type="entry name" value="AcylCoA_DH/ox_N_sf"/>
</dbReference>
<reference evidence="10" key="1">
    <citation type="submission" date="2022-11" db="UniProtKB">
        <authorList>
            <consortium name="WormBaseParasite"/>
        </authorList>
    </citation>
    <scope>IDENTIFICATION</scope>
</reference>
<name>A0A914ZPR7_PARUN</name>
<dbReference type="WBParaSite" id="PgB11_g053_t01">
    <property type="protein sequence ID" value="PgB11_g053_t01"/>
    <property type="gene ID" value="PgB11_g053"/>
</dbReference>
<dbReference type="InterPro" id="IPR006091">
    <property type="entry name" value="Acyl-CoA_Oxase/DH_mid-dom"/>
</dbReference>
<dbReference type="Gene3D" id="1.10.540.10">
    <property type="entry name" value="Acyl-CoA dehydrogenase/oxidase, N-terminal domain"/>
    <property type="match status" value="1"/>
</dbReference>
<evidence type="ECO:0000256" key="5">
    <source>
        <dbReference type="RuleBase" id="RU362125"/>
    </source>
</evidence>
<protein>
    <submittedName>
        <fullName evidence="10">Uncharacterized protein</fullName>
    </submittedName>
</protein>
<keyword evidence="4 5" id="KW-0274">FAD</keyword>
<comment type="cofactor">
    <cofactor evidence="1 5">
        <name>FAD</name>
        <dbReference type="ChEBI" id="CHEBI:57692"/>
    </cofactor>
</comment>
<dbReference type="InterPro" id="IPR009075">
    <property type="entry name" value="AcylCo_DH/oxidase_C"/>
</dbReference>
<evidence type="ECO:0000256" key="2">
    <source>
        <dbReference type="ARBA" id="ARBA00009347"/>
    </source>
</evidence>
<keyword evidence="5" id="KW-0560">Oxidoreductase</keyword>
<feature type="domain" description="Acyl-CoA dehydrogenase/oxidase C-terminal" evidence="6">
    <location>
        <begin position="339"/>
        <end position="452"/>
    </location>
</feature>
<evidence type="ECO:0000259" key="6">
    <source>
        <dbReference type="Pfam" id="PF00441"/>
    </source>
</evidence>
<dbReference type="PANTHER" id="PTHR43884:SF9">
    <property type="entry name" value="COMPLEX I ASSEMBLY FACTOR ACAD9, MITOCHONDRIAL"/>
    <property type="match status" value="1"/>
</dbReference>
<evidence type="ECO:0000313" key="10">
    <source>
        <dbReference type="WBParaSite" id="PgB11_g053_t01"/>
    </source>
</evidence>
<dbReference type="Gene3D" id="2.40.110.10">
    <property type="entry name" value="Butyryl-CoA Dehydrogenase, subunit A, domain 2"/>
    <property type="match status" value="1"/>
</dbReference>
<dbReference type="Proteomes" id="UP000887569">
    <property type="component" value="Unplaced"/>
</dbReference>
<dbReference type="Pfam" id="PF02770">
    <property type="entry name" value="Acyl-CoA_dh_M"/>
    <property type="match status" value="1"/>
</dbReference>
<sequence>FQSRDVMRVAPALALARRLLRDRYTFSDTRWFCSTNAECGKTAKRTTHRPATLAGNTKHITDHSEIPVEKLSLSRGLALNRFEKDFLIYPEYLDSESAANIKSFAMNLNNNLRKALADGEPSNGALPQSVLAVLNKASLWSAYVPSEYGGIGMCNKDLLCISEVLGIDWNVYMTLTQVQRAVKAITVYGTQEQKESVLPRIASGSLRPAICLFEENGGFDFASMRTTSTASGGGVEKLNGCKTRVIGAANANLFFIFANRKSSLQDSDAFKCFLVEKDLLPEGALTVSSPLRTFGLNGLDVSKVELRDLSVTSANVLGSNSESSDIALELSASNDFTYGAAVVGFLKLLTAELVHFCNTTVQYNISLSENPGIQRLLTEICLTTFVLESMSYYIGGLLDEELIIASDIEAAIIHKYANYALRLAISTTVEVLGTGSCDMEFRFEKMFRDATTVMSLSNAETNLTELISMGTLTSWANTNAGRLSAWRSGRTGAFSRLFGAESDHAQLNNPKLVHFIAEHAHPSLEYACRDLEQTMSRLNIVLGRITAEQGKHLETDFAALCSISSVVENNLGMVAAISRASRSYSIGLRYADLEVAWALTYCSRAARHSLTELNGLLDYFGLVRFHPSLLQIGRAALDMGGYCLESPVEKNW</sequence>
<feature type="domain" description="Acyl-CoA dehydrogenase/oxidase N-terminal" evidence="8">
    <location>
        <begin position="115"/>
        <end position="204"/>
    </location>
</feature>
<evidence type="ECO:0000256" key="3">
    <source>
        <dbReference type="ARBA" id="ARBA00022630"/>
    </source>
</evidence>
<dbReference type="InterPro" id="IPR036250">
    <property type="entry name" value="AcylCo_DH-like_C"/>
</dbReference>
<evidence type="ECO:0000259" key="8">
    <source>
        <dbReference type="Pfam" id="PF02771"/>
    </source>
</evidence>
<dbReference type="SUPFAM" id="SSF47203">
    <property type="entry name" value="Acyl-CoA dehydrogenase C-terminal domain-like"/>
    <property type="match status" value="1"/>
</dbReference>
<comment type="similarity">
    <text evidence="2 5">Belongs to the acyl-CoA dehydrogenase family.</text>
</comment>
<dbReference type="SUPFAM" id="SSF56645">
    <property type="entry name" value="Acyl-CoA dehydrogenase NM domain-like"/>
    <property type="match status" value="1"/>
</dbReference>
<dbReference type="GO" id="GO:0050660">
    <property type="term" value="F:flavin adenine dinucleotide binding"/>
    <property type="evidence" value="ECO:0007669"/>
    <property type="project" value="InterPro"/>
</dbReference>
<dbReference type="Pfam" id="PF02771">
    <property type="entry name" value="Acyl-CoA_dh_N"/>
    <property type="match status" value="1"/>
</dbReference>
<dbReference type="InterPro" id="IPR013786">
    <property type="entry name" value="AcylCoA_DH/ox_N"/>
</dbReference>
<dbReference type="InterPro" id="IPR046373">
    <property type="entry name" value="Acyl-CoA_Oxase/DH_mid-dom_sf"/>
</dbReference>
<evidence type="ECO:0000256" key="4">
    <source>
        <dbReference type="ARBA" id="ARBA00022827"/>
    </source>
</evidence>
<feature type="domain" description="Acyl-CoA oxidase/dehydrogenase middle" evidence="7">
    <location>
        <begin position="210"/>
        <end position="308"/>
    </location>
</feature>
<dbReference type="PANTHER" id="PTHR43884">
    <property type="entry name" value="ACYL-COA DEHYDROGENASE"/>
    <property type="match status" value="1"/>
</dbReference>
<evidence type="ECO:0000256" key="1">
    <source>
        <dbReference type="ARBA" id="ARBA00001974"/>
    </source>
</evidence>
<organism evidence="9 10">
    <name type="scientific">Parascaris univalens</name>
    <name type="common">Nematode worm</name>
    <dbReference type="NCBI Taxonomy" id="6257"/>
    <lineage>
        <taxon>Eukaryota</taxon>
        <taxon>Metazoa</taxon>
        <taxon>Ecdysozoa</taxon>
        <taxon>Nematoda</taxon>
        <taxon>Chromadorea</taxon>
        <taxon>Rhabditida</taxon>
        <taxon>Spirurina</taxon>
        <taxon>Ascaridomorpha</taxon>
        <taxon>Ascaridoidea</taxon>
        <taxon>Ascarididae</taxon>
        <taxon>Parascaris</taxon>
    </lineage>
</organism>
<accession>A0A914ZPR7</accession>
<dbReference type="GO" id="GO:0003995">
    <property type="term" value="F:acyl-CoA dehydrogenase activity"/>
    <property type="evidence" value="ECO:0007669"/>
    <property type="project" value="TreeGrafter"/>
</dbReference>
<dbReference type="Pfam" id="PF00441">
    <property type="entry name" value="Acyl-CoA_dh_1"/>
    <property type="match status" value="1"/>
</dbReference>
<keyword evidence="3 5" id="KW-0285">Flavoprotein</keyword>
<dbReference type="Gene3D" id="1.20.140.10">
    <property type="entry name" value="Butyryl-CoA Dehydrogenase, subunit A, domain 3"/>
    <property type="match status" value="2"/>
</dbReference>
<dbReference type="InterPro" id="IPR009100">
    <property type="entry name" value="AcylCoA_DH/oxidase_NM_dom_sf"/>
</dbReference>
<keyword evidence="9" id="KW-1185">Reference proteome</keyword>
<proteinExistence type="inferred from homology"/>
<dbReference type="AlphaFoldDB" id="A0A914ZPR7"/>
<evidence type="ECO:0000313" key="9">
    <source>
        <dbReference type="Proteomes" id="UP000887569"/>
    </source>
</evidence>
<evidence type="ECO:0000259" key="7">
    <source>
        <dbReference type="Pfam" id="PF02770"/>
    </source>
</evidence>